<comment type="caution">
    <text evidence="2">The sequence shown here is derived from an EMBL/GenBank/DDBJ whole genome shotgun (WGS) entry which is preliminary data.</text>
</comment>
<dbReference type="AlphaFoldDB" id="A0A9W8LQV5"/>
<reference evidence="2" key="1">
    <citation type="submission" date="2022-07" db="EMBL/GenBank/DDBJ databases">
        <title>Phylogenomic reconstructions and comparative analyses of Kickxellomycotina fungi.</title>
        <authorList>
            <person name="Reynolds N.K."/>
            <person name="Stajich J.E."/>
            <person name="Barry K."/>
            <person name="Grigoriev I.V."/>
            <person name="Crous P."/>
            <person name="Smith M.E."/>
        </authorList>
    </citation>
    <scope>NUCLEOTIDE SEQUENCE</scope>
    <source>
        <strain evidence="2">NRRL 1565</strain>
    </source>
</reference>
<evidence type="ECO:0000313" key="2">
    <source>
        <dbReference type="EMBL" id="KAJ2800481.1"/>
    </source>
</evidence>
<accession>A0A9W8LQV5</accession>
<organism evidence="2 3">
    <name type="scientific">Coemansia guatemalensis</name>
    <dbReference type="NCBI Taxonomy" id="2761395"/>
    <lineage>
        <taxon>Eukaryota</taxon>
        <taxon>Fungi</taxon>
        <taxon>Fungi incertae sedis</taxon>
        <taxon>Zoopagomycota</taxon>
        <taxon>Kickxellomycotina</taxon>
        <taxon>Kickxellomycetes</taxon>
        <taxon>Kickxellales</taxon>
        <taxon>Kickxellaceae</taxon>
        <taxon>Coemansia</taxon>
    </lineage>
</organism>
<feature type="compositionally biased region" description="Acidic residues" evidence="1">
    <location>
        <begin position="125"/>
        <end position="142"/>
    </location>
</feature>
<feature type="region of interest" description="Disordered" evidence="1">
    <location>
        <begin position="109"/>
        <end position="145"/>
    </location>
</feature>
<protein>
    <submittedName>
        <fullName evidence="2">Uncharacterized protein</fullName>
    </submittedName>
</protein>
<dbReference type="OrthoDB" id="5525797at2759"/>
<feature type="region of interest" description="Disordered" evidence="1">
    <location>
        <begin position="170"/>
        <end position="235"/>
    </location>
</feature>
<evidence type="ECO:0000313" key="3">
    <source>
        <dbReference type="Proteomes" id="UP001140094"/>
    </source>
</evidence>
<proteinExistence type="predicted"/>
<feature type="compositionally biased region" description="Basic and acidic residues" evidence="1">
    <location>
        <begin position="170"/>
        <end position="186"/>
    </location>
</feature>
<dbReference type="Proteomes" id="UP001140094">
    <property type="component" value="Unassembled WGS sequence"/>
</dbReference>
<gene>
    <name evidence="2" type="ORF">H4R20_004042</name>
</gene>
<evidence type="ECO:0000256" key="1">
    <source>
        <dbReference type="SAM" id="MobiDB-lite"/>
    </source>
</evidence>
<keyword evidence="3" id="KW-1185">Reference proteome</keyword>
<feature type="region of interest" description="Disordered" evidence="1">
    <location>
        <begin position="1"/>
        <end position="96"/>
    </location>
</feature>
<dbReference type="EMBL" id="JANBUO010000977">
    <property type="protein sequence ID" value="KAJ2800481.1"/>
    <property type="molecule type" value="Genomic_DNA"/>
</dbReference>
<sequence>MANNVSAFYIEQRPKRKPSPGPIAGEPMMTRSRKRRAFGSPVKVAGVQKSCIGAGSTCIDWPIDSRKGSGSEPARTTGKRKGRDEDETLFGERLANETVDQTLKRYRAADDSPMESAEQQPIQNSDDDSDTDHDDDTNDEEYLGIPRLSVIKMPLALRAHAYLQDTKAREWQHSGTEQKEAADSARESSNSALVRYNPNTWLRAGSSTLDPDDSTQQRPLSRSPTADSTSSMDVD</sequence>
<name>A0A9W8LQV5_9FUNG</name>
<feature type="compositionally biased region" description="Polar residues" evidence="1">
    <location>
        <begin position="187"/>
        <end position="235"/>
    </location>
</feature>